<sequence>LVFSAAEREWAFDELVGVQPRACHLGTSKVCNGKMDHPQLTMGTFGFWLRIEDQGV</sequence>
<reference evidence="1" key="1">
    <citation type="journal article" date="2014" name="Front. Microbiol.">
        <title>High frequency of phylogenetically diverse reductive dehalogenase-homologous genes in deep subseafloor sedimentary metagenomes.</title>
        <authorList>
            <person name="Kawai M."/>
            <person name="Futagami T."/>
            <person name="Toyoda A."/>
            <person name="Takaki Y."/>
            <person name="Nishi S."/>
            <person name="Hori S."/>
            <person name="Arai W."/>
            <person name="Tsubouchi T."/>
            <person name="Morono Y."/>
            <person name="Uchiyama I."/>
            <person name="Ito T."/>
            <person name="Fujiyama A."/>
            <person name="Inagaki F."/>
            <person name="Takami H."/>
        </authorList>
    </citation>
    <scope>NUCLEOTIDE SEQUENCE</scope>
    <source>
        <strain evidence="1">Expedition CK06-06</strain>
    </source>
</reference>
<comment type="caution">
    <text evidence="1">The sequence shown here is derived from an EMBL/GenBank/DDBJ whole genome shotgun (WGS) entry which is preliminary data.</text>
</comment>
<name>X1JVP3_9ZZZZ</name>
<accession>X1JVP3</accession>
<proteinExistence type="predicted"/>
<dbReference type="AlphaFoldDB" id="X1JVP3"/>
<evidence type="ECO:0000313" key="1">
    <source>
        <dbReference type="EMBL" id="GAH98831.1"/>
    </source>
</evidence>
<gene>
    <name evidence="1" type="ORF">S06H3_01781</name>
</gene>
<dbReference type="EMBL" id="BARV01000470">
    <property type="protein sequence ID" value="GAH98831.1"/>
    <property type="molecule type" value="Genomic_DNA"/>
</dbReference>
<feature type="non-terminal residue" evidence="1">
    <location>
        <position position="1"/>
    </location>
</feature>
<protein>
    <submittedName>
        <fullName evidence="1">Uncharacterized protein</fullName>
    </submittedName>
</protein>
<organism evidence="1">
    <name type="scientific">marine sediment metagenome</name>
    <dbReference type="NCBI Taxonomy" id="412755"/>
    <lineage>
        <taxon>unclassified sequences</taxon>
        <taxon>metagenomes</taxon>
        <taxon>ecological metagenomes</taxon>
    </lineage>
</organism>